<organism evidence="4">
    <name type="scientific">Setaria italica</name>
    <name type="common">Foxtail millet</name>
    <name type="synonym">Panicum italicum</name>
    <dbReference type="NCBI Taxonomy" id="4555"/>
    <lineage>
        <taxon>Eukaryota</taxon>
        <taxon>Viridiplantae</taxon>
        <taxon>Streptophyta</taxon>
        <taxon>Embryophyta</taxon>
        <taxon>Tracheophyta</taxon>
        <taxon>Spermatophyta</taxon>
        <taxon>Magnoliopsida</taxon>
        <taxon>Liliopsida</taxon>
        <taxon>Poales</taxon>
        <taxon>Poaceae</taxon>
        <taxon>PACMAD clade</taxon>
        <taxon>Panicoideae</taxon>
        <taxon>Panicodae</taxon>
        <taxon>Paniceae</taxon>
        <taxon>Cenchrinae</taxon>
        <taxon>Setaria</taxon>
    </lineage>
</organism>
<protein>
    <recommendedName>
        <fullName evidence="3">Dicer dsRNA-binding fold domain-containing protein</fullName>
    </recommendedName>
</protein>
<reference evidence="4" key="1">
    <citation type="journal article" date="2012" name="Nat. Biotechnol.">
        <title>Reference genome sequence of the model plant Setaria.</title>
        <authorList>
            <person name="Bennetzen J.L."/>
            <person name="Schmutz J."/>
            <person name="Wang H."/>
            <person name="Percifield R."/>
            <person name="Hawkins J."/>
            <person name="Pontaroli A.C."/>
            <person name="Estep M."/>
            <person name="Feng L."/>
            <person name="Vaughn J.N."/>
            <person name="Grimwood J."/>
            <person name="Jenkins J."/>
            <person name="Barry K."/>
            <person name="Lindquist E."/>
            <person name="Hellsten U."/>
            <person name="Deshpande S."/>
            <person name="Wang X."/>
            <person name="Wu X."/>
            <person name="Mitros T."/>
            <person name="Triplett J."/>
            <person name="Yang X."/>
            <person name="Ye C.Y."/>
            <person name="Mauro-Herrera M."/>
            <person name="Wang L."/>
            <person name="Li P."/>
            <person name="Sharma M."/>
            <person name="Sharma R."/>
            <person name="Ronald P.C."/>
            <person name="Panaud O."/>
            <person name="Kellogg E.A."/>
            <person name="Brutnell T.P."/>
            <person name="Doust A.N."/>
            <person name="Tuskan G.A."/>
            <person name="Rokhsar D."/>
            <person name="Devos K.M."/>
        </authorList>
    </citation>
    <scope>NUCLEOTIDE SEQUENCE [LARGE SCALE GENOMIC DNA]</scope>
    <source>
        <strain evidence="4">Yugu1</strain>
    </source>
</reference>
<name>A0A368QW41_SETIT</name>
<dbReference type="Pfam" id="PF03368">
    <property type="entry name" value="Dicer_dimer"/>
    <property type="match status" value="1"/>
</dbReference>
<dbReference type="OrthoDB" id="6513042at2759"/>
<gene>
    <name evidence="4" type="ORF">SETIT_4G195300v2</name>
</gene>
<accession>A0A368QW41</accession>
<evidence type="ECO:0000256" key="1">
    <source>
        <dbReference type="ARBA" id="ARBA00022801"/>
    </source>
</evidence>
<reference evidence="4" key="2">
    <citation type="submission" date="2015-07" db="EMBL/GenBank/DDBJ databases">
        <authorList>
            <person name="Noorani M."/>
        </authorList>
    </citation>
    <scope>NUCLEOTIDE SEQUENCE</scope>
    <source>
        <strain evidence="4">Yugu1</strain>
    </source>
</reference>
<dbReference type="Gene3D" id="3.30.160.380">
    <property type="entry name" value="Dicer dimerisation domain"/>
    <property type="match status" value="1"/>
</dbReference>
<sequence>MAEIASKQEQEDSQPEEIDEYHISTIGAKVTTDSSISVLYRCCDKLPKDKSYTPRPTFQFTSYGDGYECTVTLPPSAMFQILVGPKAEKQARS</sequence>
<dbReference type="PANTHER" id="PTHR14950">
    <property type="entry name" value="DICER-RELATED"/>
    <property type="match status" value="1"/>
</dbReference>
<evidence type="ECO:0000259" key="3">
    <source>
        <dbReference type="PROSITE" id="PS51327"/>
    </source>
</evidence>
<dbReference type="STRING" id="4555.A0A368QW41"/>
<evidence type="ECO:0000256" key="2">
    <source>
        <dbReference type="PROSITE-ProRule" id="PRU00657"/>
    </source>
</evidence>
<keyword evidence="2" id="KW-0694">RNA-binding</keyword>
<dbReference type="PROSITE" id="PS51327">
    <property type="entry name" value="DICER_DSRBF"/>
    <property type="match status" value="1"/>
</dbReference>
<dbReference type="GO" id="GO:0003723">
    <property type="term" value="F:RNA binding"/>
    <property type="evidence" value="ECO:0007669"/>
    <property type="project" value="UniProtKB-UniRule"/>
</dbReference>
<dbReference type="AlphaFoldDB" id="A0A368QW41"/>
<evidence type="ECO:0000313" key="4">
    <source>
        <dbReference type="EMBL" id="RCV22122.1"/>
    </source>
</evidence>
<keyword evidence="1" id="KW-0378">Hydrolase</keyword>
<dbReference type="EMBL" id="CM003531">
    <property type="protein sequence ID" value="RCV22122.1"/>
    <property type="molecule type" value="Genomic_DNA"/>
</dbReference>
<feature type="domain" description="Dicer dsRNA-binding fold" evidence="3">
    <location>
        <begin position="35"/>
        <end position="93"/>
    </location>
</feature>
<dbReference type="PANTHER" id="PTHR14950:SF46">
    <property type="entry name" value="ENDORIBONUCLEASE DICER HOMOLOG 3"/>
    <property type="match status" value="1"/>
</dbReference>
<dbReference type="InterPro" id="IPR005034">
    <property type="entry name" value="Dicer_dimerisation"/>
</dbReference>
<proteinExistence type="predicted"/>
<dbReference type="GO" id="GO:0016891">
    <property type="term" value="F:RNA endonuclease activity producing 5'-phosphomonoesters, hydrolytic mechanism"/>
    <property type="evidence" value="ECO:0007669"/>
    <property type="project" value="InterPro"/>
</dbReference>
<dbReference type="InterPro" id="IPR038248">
    <property type="entry name" value="Dicer_dimer_sf"/>
</dbReference>